<dbReference type="CDD" id="cd06257">
    <property type="entry name" value="DnaJ"/>
    <property type="match status" value="1"/>
</dbReference>
<evidence type="ECO:0000256" key="1">
    <source>
        <dbReference type="SAM" id="MobiDB-lite"/>
    </source>
</evidence>
<gene>
    <name evidence="4" type="ORF">H0B56_01250</name>
</gene>
<evidence type="ECO:0000313" key="4">
    <source>
        <dbReference type="EMBL" id="MBA0124164.1"/>
    </source>
</evidence>
<accession>A0A837ZVP4</accession>
<dbReference type="AlphaFoldDB" id="A0A837ZVP4"/>
<dbReference type="EMBL" id="JACCKD010000001">
    <property type="protein sequence ID" value="MBA0124164.1"/>
    <property type="molecule type" value="Genomic_DNA"/>
</dbReference>
<dbReference type="RefSeq" id="WP_180891062.1">
    <property type="nucleotide sequence ID" value="NZ_JACCKD010000001.1"/>
</dbReference>
<feature type="region of interest" description="Disordered" evidence="1">
    <location>
        <begin position="65"/>
        <end position="89"/>
    </location>
</feature>
<feature type="compositionally biased region" description="Basic and acidic residues" evidence="1">
    <location>
        <begin position="70"/>
        <end position="89"/>
    </location>
</feature>
<keyword evidence="2" id="KW-0812">Transmembrane</keyword>
<keyword evidence="2" id="KW-0472">Membrane</keyword>
<dbReference type="Pfam" id="PF00226">
    <property type="entry name" value="DnaJ"/>
    <property type="match status" value="1"/>
</dbReference>
<evidence type="ECO:0000259" key="3">
    <source>
        <dbReference type="PROSITE" id="PS50076"/>
    </source>
</evidence>
<reference evidence="4 5" key="1">
    <citation type="submission" date="2020-07" db="EMBL/GenBank/DDBJ databases">
        <title>Genome of Haloechinothrix sp.</title>
        <authorList>
            <person name="Tang S.-K."/>
            <person name="Yang L."/>
            <person name="Zhu W.-Y."/>
        </authorList>
    </citation>
    <scope>NUCLEOTIDE SEQUENCE [LARGE SCALE GENOMIC DNA]</scope>
    <source>
        <strain evidence="4 5">YIM 98757</strain>
    </source>
</reference>
<dbReference type="Proteomes" id="UP000582974">
    <property type="component" value="Unassembled WGS sequence"/>
</dbReference>
<evidence type="ECO:0000313" key="5">
    <source>
        <dbReference type="Proteomes" id="UP000582974"/>
    </source>
</evidence>
<evidence type="ECO:0000256" key="2">
    <source>
        <dbReference type="SAM" id="Phobius"/>
    </source>
</evidence>
<proteinExistence type="predicted"/>
<name>A0A837ZVP4_9PSEU</name>
<feature type="transmembrane region" description="Helical" evidence="2">
    <location>
        <begin position="198"/>
        <end position="219"/>
    </location>
</feature>
<dbReference type="Gene3D" id="1.10.287.110">
    <property type="entry name" value="DnaJ domain"/>
    <property type="match status" value="1"/>
</dbReference>
<comment type="caution">
    <text evidence="4">The sequence shown here is derived from an EMBL/GenBank/DDBJ whole genome shotgun (WGS) entry which is preliminary data.</text>
</comment>
<keyword evidence="5" id="KW-1185">Reference proteome</keyword>
<keyword evidence="2" id="KW-1133">Transmembrane helix</keyword>
<protein>
    <submittedName>
        <fullName evidence="4">J domain-containing protein</fullName>
    </submittedName>
</protein>
<dbReference type="SUPFAM" id="SSF46565">
    <property type="entry name" value="Chaperone J-domain"/>
    <property type="match status" value="1"/>
</dbReference>
<dbReference type="PROSITE" id="PS50076">
    <property type="entry name" value="DNAJ_2"/>
    <property type="match status" value="1"/>
</dbReference>
<sequence>MDDSTARRILGVGPHASLRQARKAYMQRAKMVHPDRYAHAEPPAQREAQRAMAELNEAWRTIRLGPPARPRVDHEPAREPDRAEPPRPRGCEICGHIPANRIDIRSLTGLLLIHRSERYAGVLCRGCGTALWRDVQAQTLTLGWWGVLAVFVNLAVLVNNGSYLRTLSGMEWPTDRVAGTEAPLSEPMPATRKVTARVLPWVATVTAAFVVALLVMLLARNAP</sequence>
<dbReference type="InterPro" id="IPR001623">
    <property type="entry name" value="DnaJ_domain"/>
</dbReference>
<organism evidence="4 5">
    <name type="scientific">Haloechinothrix aidingensis</name>
    <dbReference type="NCBI Taxonomy" id="2752311"/>
    <lineage>
        <taxon>Bacteria</taxon>
        <taxon>Bacillati</taxon>
        <taxon>Actinomycetota</taxon>
        <taxon>Actinomycetes</taxon>
        <taxon>Pseudonocardiales</taxon>
        <taxon>Pseudonocardiaceae</taxon>
        <taxon>Haloechinothrix</taxon>
    </lineage>
</organism>
<feature type="transmembrane region" description="Helical" evidence="2">
    <location>
        <begin position="142"/>
        <end position="163"/>
    </location>
</feature>
<feature type="domain" description="J" evidence="3">
    <location>
        <begin position="5"/>
        <end position="76"/>
    </location>
</feature>
<dbReference type="InterPro" id="IPR036869">
    <property type="entry name" value="J_dom_sf"/>
</dbReference>
<dbReference type="SMART" id="SM00271">
    <property type="entry name" value="DnaJ"/>
    <property type="match status" value="1"/>
</dbReference>